<evidence type="ECO:0000313" key="1">
    <source>
        <dbReference type="EMBL" id="EJW20733.1"/>
    </source>
</evidence>
<organism evidence="1 2">
    <name type="scientific">alpha proteobacterium IMCC14465</name>
    <dbReference type="NCBI Taxonomy" id="1220535"/>
    <lineage>
        <taxon>Bacteria</taxon>
        <taxon>Pseudomonadati</taxon>
        <taxon>Pseudomonadota</taxon>
        <taxon>Alphaproteobacteria</taxon>
        <taxon>PS1 clade</taxon>
    </lineage>
</organism>
<keyword evidence="2" id="KW-1185">Reference proteome</keyword>
<proteinExistence type="predicted"/>
<sequence>MNKGHPSKVRECVHNKRSKILSKTGYSIRDIILSNTFKG</sequence>
<gene>
    <name evidence="1" type="ORF">IMCC14465_15010</name>
</gene>
<protein>
    <submittedName>
        <fullName evidence="1">Uncharacterized protein</fullName>
    </submittedName>
</protein>
<dbReference type="EMBL" id="ALYF01000005">
    <property type="protein sequence ID" value="EJW20733.1"/>
    <property type="molecule type" value="Genomic_DNA"/>
</dbReference>
<dbReference type="Proteomes" id="UP000004836">
    <property type="component" value="Unassembled WGS sequence"/>
</dbReference>
<comment type="caution">
    <text evidence="1">The sequence shown here is derived from an EMBL/GenBank/DDBJ whole genome shotgun (WGS) entry which is preliminary data.</text>
</comment>
<name>J9DF20_9PROT</name>
<accession>J9DF20</accession>
<evidence type="ECO:0000313" key="2">
    <source>
        <dbReference type="Proteomes" id="UP000004836"/>
    </source>
</evidence>
<reference evidence="1 2" key="1">
    <citation type="journal article" date="2012" name="J. Bacteriol.">
        <title>Genome Sequence of Strain IMCC14465, Isolated from the East Sea, Belonging to the PS1 Clade of Alphaproteobacteria.</title>
        <authorList>
            <person name="Yang S.J."/>
            <person name="Kang I."/>
            <person name="Cho J.C."/>
        </authorList>
    </citation>
    <scope>NUCLEOTIDE SEQUENCE [LARGE SCALE GENOMIC DNA]</scope>
    <source>
        <strain evidence="1 2">IMCC14465</strain>
    </source>
</reference>
<dbReference type="AlphaFoldDB" id="J9DF20"/>